<evidence type="ECO:0000256" key="1">
    <source>
        <dbReference type="ARBA" id="ARBA00022729"/>
    </source>
</evidence>
<dbReference type="Pfam" id="PF06045">
    <property type="entry name" value="Rhamnogal_lyase"/>
    <property type="match status" value="1"/>
</dbReference>
<proteinExistence type="predicted"/>
<protein>
    <submittedName>
        <fullName evidence="6 7">Probable rhamnogalacturonate lyase B isoform X1</fullName>
    </submittedName>
</protein>
<dbReference type="SUPFAM" id="SSF49785">
    <property type="entry name" value="Galactose-binding domain-like"/>
    <property type="match status" value="1"/>
</dbReference>
<dbReference type="GO" id="GO:0016829">
    <property type="term" value="F:lyase activity"/>
    <property type="evidence" value="ECO:0007669"/>
    <property type="project" value="UniProtKB-KW"/>
</dbReference>
<organism evidence="5 6">
    <name type="scientific">Spinacia oleracea</name>
    <name type="common">Spinach</name>
    <dbReference type="NCBI Taxonomy" id="3562"/>
    <lineage>
        <taxon>Eukaryota</taxon>
        <taxon>Viridiplantae</taxon>
        <taxon>Streptophyta</taxon>
        <taxon>Embryophyta</taxon>
        <taxon>Tracheophyta</taxon>
        <taxon>Spermatophyta</taxon>
        <taxon>Magnoliopsida</taxon>
        <taxon>eudicotyledons</taxon>
        <taxon>Gunneridae</taxon>
        <taxon>Pentapetalae</taxon>
        <taxon>Caryophyllales</taxon>
        <taxon>Chenopodiaceae</taxon>
        <taxon>Chenopodioideae</taxon>
        <taxon>Anserineae</taxon>
        <taxon>Spinacia</taxon>
    </lineage>
</organism>
<dbReference type="PANTHER" id="PTHR32018">
    <property type="entry name" value="RHAMNOGALACTURONATE LYASE FAMILY PROTEIN"/>
    <property type="match status" value="1"/>
</dbReference>
<evidence type="ECO:0000259" key="3">
    <source>
        <dbReference type="Pfam" id="PF14683"/>
    </source>
</evidence>
<dbReference type="RefSeq" id="XP_056693898.1">
    <property type="nucleotide sequence ID" value="XM_056837920.1"/>
</dbReference>
<feature type="chain" id="PRO_5044700916" evidence="2">
    <location>
        <begin position="27"/>
        <end position="694"/>
    </location>
</feature>
<dbReference type="RefSeq" id="XP_056693899.1">
    <property type="nucleotide sequence ID" value="XM_056837921.1"/>
</dbReference>
<dbReference type="InterPro" id="IPR051850">
    <property type="entry name" value="Polysacch_Lyase_4"/>
</dbReference>
<evidence type="ECO:0000256" key="2">
    <source>
        <dbReference type="SAM" id="SignalP"/>
    </source>
</evidence>
<name>A0A9R0INZ3_SPIOL</name>
<dbReference type="SUPFAM" id="SSF49452">
    <property type="entry name" value="Starch-binding domain-like"/>
    <property type="match status" value="1"/>
</dbReference>
<dbReference type="CDD" id="cd10317">
    <property type="entry name" value="RGL4_C"/>
    <property type="match status" value="1"/>
</dbReference>
<feature type="domain" description="Rhamnogalacturonan lyase" evidence="4">
    <location>
        <begin position="412"/>
        <end position="483"/>
    </location>
</feature>
<accession>A0A9R0INZ3</accession>
<dbReference type="CDD" id="cd10320">
    <property type="entry name" value="RGL4_N"/>
    <property type="match status" value="1"/>
</dbReference>
<dbReference type="InterPro" id="IPR010325">
    <property type="entry name" value="Rhamnogal_lyase"/>
</dbReference>
<dbReference type="Gene3D" id="2.70.98.10">
    <property type="match status" value="1"/>
</dbReference>
<dbReference type="InterPro" id="IPR014718">
    <property type="entry name" value="GH-type_carb-bd"/>
</dbReference>
<dbReference type="InterPro" id="IPR029413">
    <property type="entry name" value="RG-lyase_II"/>
</dbReference>
<evidence type="ECO:0000259" key="4">
    <source>
        <dbReference type="Pfam" id="PF14686"/>
    </source>
</evidence>
<keyword evidence="1 2" id="KW-0732">Signal</keyword>
<dbReference type="GeneID" id="110792379"/>
<dbReference type="CDD" id="cd10316">
    <property type="entry name" value="RGL4_M"/>
    <property type="match status" value="1"/>
</dbReference>
<sequence>MLMIMQGAQLCLVILILVNLLEVLHANYITSSSSSMQLTNRNSTIDQKVYESSEDIQGPSPRVQLLYQDNYIVLDNGIIQVTVLNPEGSVIKIHYNGIANLLEQLNDESDRGYWDVVWKGEGVTRKKGNLDRLPCTDFKVIVETDEQVEVSFTRTWNSSFYGKLPPLNIDKRFVMLRGSSGFYAYAIYERPKDFPGFTLANTRLAFKLNKLWFNYMAMADDRQRQLPLPDDRSPERSEVLAYPEAVLLTNPIEPEFKGEVDDKYQYSGEAKDIQVHGWICSKPATGLWQIIPNNEFRSAGPTKQYLTSHVGPTSLSVLLSTHYSGEELMATFEDGEPWKKVLGPLFVYANSMTSEGDSRQLWEDAKEQLSVEAKRWPYSFAVSDDFPSSDQRGSVNGSLLVYDRYLKTNTSARKAYVGLAAPGEVGSWQRESKGYQFWTRTDDGGHFTIENIRPGNYNLYALIPGFIGDYRYNDTLNISAAGSSMDMGDLVYDHPRDGPILWEIGIPDRSAGEFFVPDPDPKLVNPLYLTRDKYRQYGLWERYTDLYPDEDLVYTVNVSDYQKDWFFAQVTRNVNNTYQGTTWQIKFQLDKLDPSGTYYLRIALASATSSELQVRINDRHEKPPLFTSGLIGYDNTIARHGIHGLYWLYNVSIPGDKFLLGNNTIFLTQAWGLSPWRGILYDYIRLEAPVDDVV</sequence>
<dbReference type="Pfam" id="PF14686">
    <property type="entry name" value="fn3_3"/>
    <property type="match status" value="1"/>
</dbReference>
<dbReference type="Gene3D" id="2.60.120.260">
    <property type="entry name" value="Galactose-binding domain-like"/>
    <property type="match status" value="1"/>
</dbReference>
<dbReference type="Proteomes" id="UP000813463">
    <property type="component" value="Chromosome 2"/>
</dbReference>
<dbReference type="AlphaFoldDB" id="A0A9R0INZ3"/>
<feature type="domain" description="Rhamnogalacturonan lyase" evidence="3">
    <location>
        <begin position="501"/>
        <end position="686"/>
    </location>
</feature>
<evidence type="ECO:0000313" key="9">
    <source>
        <dbReference type="RefSeq" id="XP_056693900.1"/>
    </source>
</evidence>
<dbReference type="Gene3D" id="2.60.40.1120">
    <property type="entry name" value="Carboxypeptidase-like, regulatory domain"/>
    <property type="match status" value="1"/>
</dbReference>
<dbReference type="PANTHER" id="PTHR32018:SF54">
    <property type="entry name" value="RHAMNOGALACTURONATE LYASE B ISOFORM X1-RELATED"/>
    <property type="match status" value="1"/>
</dbReference>
<dbReference type="RefSeq" id="XP_056693900.1">
    <property type="nucleotide sequence ID" value="XM_056837922.1"/>
</dbReference>
<dbReference type="Pfam" id="PF14683">
    <property type="entry name" value="CBM-like"/>
    <property type="match status" value="1"/>
</dbReference>
<feature type="signal peptide" evidence="2">
    <location>
        <begin position="1"/>
        <end position="26"/>
    </location>
</feature>
<evidence type="ECO:0000313" key="8">
    <source>
        <dbReference type="RefSeq" id="XP_056693899.1"/>
    </source>
</evidence>
<evidence type="ECO:0000313" key="6">
    <source>
        <dbReference type="RefSeq" id="XP_021852898.2"/>
    </source>
</evidence>
<evidence type="ECO:0000313" key="5">
    <source>
        <dbReference type="Proteomes" id="UP000813463"/>
    </source>
</evidence>
<reference evidence="5" key="1">
    <citation type="journal article" date="2021" name="Nat. Commun.">
        <title>Genomic analyses provide insights into spinach domestication and the genetic basis of agronomic traits.</title>
        <authorList>
            <person name="Cai X."/>
            <person name="Sun X."/>
            <person name="Xu C."/>
            <person name="Sun H."/>
            <person name="Wang X."/>
            <person name="Ge C."/>
            <person name="Zhang Z."/>
            <person name="Wang Q."/>
            <person name="Fei Z."/>
            <person name="Jiao C."/>
            <person name="Wang Q."/>
        </authorList>
    </citation>
    <scope>NUCLEOTIDE SEQUENCE [LARGE SCALE GENOMIC DNA]</scope>
    <source>
        <strain evidence="5">cv. Varoflay</strain>
    </source>
</reference>
<dbReference type="KEGG" id="soe:110792379"/>
<keyword evidence="5" id="KW-1185">Reference proteome</keyword>
<evidence type="ECO:0000313" key="7">
    <source>
        <dbReference type="RefSeq" id="XP_056693898.1"/>
    </source>
</evidence>
<keyword evidence="6 7" id="KW-0456">Lyase</keyword>
<gene>
    <name evidence="6 7 8 9" type="primary">LOC110792379</name>
</gene>
<dbReference type="RefSeq" id="XP_021852898.2">
    <property type="nucleotide sequence ID" value="XM_021997206.2"/>
</dbReference>
<dbReference type="InterPro" id="IPR013784">
    <property type="entry name" value="Carb-bd-like_fold"/>
</dbReference>
<reference evidence="6 7" key="2">
    <citation type="submission" date="2025-05" db="UniProtKB">
        <authorList>
            <consortium name="RefSeq"/>
        </authorList>
    </citation>
    <scope>IDENTIFICATION</scope>
    <source>
        <tissue evidence="6 7">Leaf</tissue>
    </source>
</reference>
<dbReference type="InterPro" id="IPR029411">
    <property type="entry name" value="RG-lyase_III"/>
</dbReference>
<dbReference type="InterPro" id="IPR008979">
    <property type="entry name" value="Galactose-bd-like_sf"/>
</dbReference>
<dbReference type="GO" id="GO:0030246">
    <property type="term" value="F:carbohydrate binding"/>
    <property type="evidence" value="ECO:0007669"/>
    <property type="project" value="InterPro"/>
</dbReference>